<organism evidence="1 2">
    <name type="scientific">Aminithiophilus ramosus</name>
    <dbReference type="NCBI Taxonomy" id="3029084"/>
    <lineage>
        <taxon>Bacteria</taxon>
        <taxon>Thermotogati</taxon>
        <taxon>Synergistota</taxon>
        <taxon>Synergistia</taxon>
        <taxon>Synergistales</taxon>
        <taxon>Aminithiophilaceae</taxon>
        <taxon>Aminithiophilus</taxon>
    </lineage>
</organism>
<evidence type="ECO:0000313" key="1">
    <source>
        <dbReference type="EMBL" id="QTX32837.1"/>
    </source>
</evidence>
<keyword evidence="2" id="KW-1185">Reference proteome</keyword>
<sequence>MDGRPLGSELAAPSLPLELWTLSLEALAAVQSPDEYHWDLFARTAHGLSRAGG</sequence>
<reference evidence="2" key="1">
    <citation type="submission" date="2021-04" db="EMBL/GenBank/DDBJ databases">
        <title>A novel Synergistetes isolate from a pyrite-forming mixed culture.</title>
        <authorList>
            <person name="Bunk B."/>
            <person name="Sproer C."/>
            <person name="Spring S."/>
            <person name="Pester M."/>
        </authorList>
    </citation>
    <scope>NUCLEOTIDE SEQUENCE [LARGE SCALE GENOMIC DNA]</scope>
    <source>
        <strain evidence="2">J.5.4.2-T.3.5.2</strain>
    </source>
</reference>
<accession>A0A9Q7AQ71</accession>
<dbReference type="EMBL" id="CP072943">
    <property type="protein sequence ID" value="QTX32837.1"/>
    <property type="molecule type" value="Genomic_DNA"/>
</dbReference>
<gene>
    <name evidence="1" type="ORF">KAR29_02610</name>
</gene>
<dbReference type="KEGG" id="aram:KAR29_02610"/>
<dbReference type="AlphaFoldDB" id="A0A9Q7AQ71"/>
<protein>
    <submittedName>
        <fullName evidence="1">Uncharacterized protein</fullName>
    </submittedName>
</protein>
<evidence type="ECO:0000313" key="2">
    <source>
        <dbReference type="Proteomes" id="UP000671879"/>
    </source>
</evidence>
<dbReference type="RefSeq" id="WP_274374095.1">
    <property type="nucleotide sequence ID" value="NZ_CP072943.1"/>
</dbReference>
<proteinExistence type="predicted"/>
<name>A0A9Q7AQ71_9BACT</name>
<dbReference type="Proteomes" id="UP000671879">
    <property type="component" value="Chromosome"/>
</dbReference>